<evidence type="ECO:0000313" key="8">
    <source>
        <dbReference type="Proteomes" id="UP001500731"/>
    </source>
</evidence>
<evidence type="ECO:0000256" key="5">
    <source>
        <dbReference type="ARBA" id="ARBA00023136"/>
    </source>
</evidence>
<organism evidence="7 8">
    <name type="scientific">Microbacterium panaciterrae</name>
    <dbReference type="NCBI Taxonomy" id="985759"/>
    <lineage>
        <taxon>Bacteria</taxon>
        <taxon>Bacillati</taxon>
        <taxon>Actinomycetota</taxon>
        <taxon>Actinomycetes</taxon>
        <taxon>Micrococcales</taxon>
        <taxon>Microbacteriaceae</taxon>
        <taxon>Microbacterium</taxon>
    </lineage>
</organism>
<evidence type="ECO:0000256" key="2">
    <source>
        <dbReference type="ARBA" id="ARBA00005268"/>
    </source>
</evidence>
<evidence type="ECO:0000313" key="7">
    <source>
        <dbReference type="EMBL" id="GAA4483004.1"/>
    </source>
</evidence>
<sequence>MLMIVGGIDLVPTIIGVLVLAAIATAALIAFRVPGRWTPALAILRGALQLAVISVILTGIVTHPLWIGVALLIMFGIATGVAVRRTGGGAHTVLIMATSIGAGAIASIGTVFATGALQPTPRYLLAIGAILIGNSMSIATLAGRRFTASVVDRWEEVEGWLALGATSRRSTLDLARRAVREALIPSTDQTKTTGLVVLPGAFVGAIFGGLSPLEAGRFQIVVLAAIMAAGAITAVMIATWLGPVRTKPVLAA</sequence>
<feature type="transmembrane region" description="Helical" evidence="6">
    <location>
        <begin position="193"/>
        <end position="212"/>
    </location>
</feature>
<evidence type="ECO:0000256" key="6">
    <source>
        <dbReference type="SAM" id="Phobius"/>
    </source>
</evidence>
<evidence type="ECO:0000256" key="3">
    <source>
        <dbReference type="ARBA" id="ARBA00022692"/>
    </source>
</evidence>
<proteinExistence type="inferred from homology"/>
<feature type="transmembrane region" description="Helical" evidence="6">
    <location>
        <begin position="43"/>
        <end position="60"/>
    </location>
</feature>
<evidence type="ECO:0000256" key="4">
    <source>
        <dbReference type="ARBA" id="ARBA00022989"/>
    </source>
</evidence>
<feature type="transmembrane region" description="Helical" evidence="6">
    <location>
        <begin position="95"/>
        <end position="117"/>
    </location>
</feature>
<feature type="transmembrane region" description="Helical" evidence="6">
    <location>
        <begin position="218"/>
        <end position="241"/>
    </location>
</feature>
<dbReference type="PANTHER" id="PTHR30028">
    <property type="entry name" value="UPF0014 INNER MEMBRANE PROTEIN YBBM-RELATED"/>
    <property type="match status" value="1"/>
</dbReference>
<feature type="transmembrane region" description="Helical" evidence="6">
    <location>
        <begin position="12"/>
        <end position="31"/>
    </location>
</feature>
<dbReference type="Proteomes" id="UP001500731">
    <property type="component" value="Unassembled WGS sequence"/>
</dbReference>
<feature type="transmembrane region" description="Helical" evidence="6">
    <location>
        <begin position="123"/>
        <end position="143"/>
    </location>
</feature>
<keyword evidence="8" id="KW-1185">Reference proteome</keyword>
<comment type="subcellular location">
    <subcellularLocation>
        <location evidence="1">Membrane</location>
        <topology evidence="1">Multi-pass membrane protein</topology>
    </subcellularLocation>
</comment>
<dbReference type="Pfam" id="PF03649">
    <property type="entry name" value="UPF0014"/>
    <property type="match status" value="1"/>
</dbReference>
<comment type="caution">
    <text evidence="7">The sequence shown here is derived from an EMBL/GenBank/DDBJ whole genome shotgun (WGS) entry which is preliminary data.</text>
</comment>
<keyword evidence="4 6" id="KW-1133">Transmembrane helix</keyword>
<accession>A0ABP8PAI0</accession>
<dbReference type="InterPro" id="IPR005226">
    <property type="entry name" value="UPF0014_fam"/>
</dbReference>
<reference evidence="8" key="1">
    <citation type="journal article" date="2019" name="Int. J. Syst. Evol. Microbiol.">
        <title>The Global Catalogue of Microorganisms (GCM) 10K type strain sequencing project: providing services to taxonomists for standard genome sequencing and annotation.</title>
        <authorList>
            <consortium name="The Broad Institute Genomics Platform"/>
            <consortium name="The Broad Institute Genome Sequencing Center for Infectious Disease"/>
            <person name="Wu L."/>
            <person name="Ma J."/>
        </authorList>
    </citation>
    <scope>NUCLEOTIDE SEQUENCE [LARGE SCALE GENOMIC DNA]</scope>
    <source>
        <strain evidence="8">JCM 17839</strain>
    </source>
</reference>
<gene>
    <name evidence="7" type="ORF">GCM10023171_13910</name>
</gene>
<feature type="transmembrane region" description="Helical" evidence="6">
    <location>
        <begin position="66"/>
        <end position="83"/>
    </location>
</feature>
<keyword evidence="5 6" id="KW-0472">Membrane</keyword>
<keyword evidence="3 6" id="KW-0812">Transmembrane</keyword>
<comment type="similarity">
    <text evidence="2">Belongs to the UPF0014 family.</text>
</comment>
<dbReference type="EMBL" id="BAABGP010000008">
    <property type="protein sequence ID" value="GAA4483004.1"/>
    <property type="molecule type" value="Genomic_DNA"/>
</dbReference>
<dbReference type="PANTHER" id="PTHR30028:SF0">
    <property type="entry name" value="PROTEIN ALUMINUM SENSITIVE 3"/>
    <property type="match status" value="1"/>
</dbReference>
<name>A0ABP8PAI0_9MICO</name>
<evidence type="ECO:0000256" key="1">
    <source>
        <dbReference type="ARBA" id="ARBA00004141"/>
    </source>
</evidence>
<protein>
    <submittedName>
        <fullName evidence="7">ABC transporter permease</fullName>
    </submittedName>
</protein>